<dbReference type="GO" id="GO:0012506">
    <property type="term" value="C:vesicle membrane"/>
    <property type="evidence" value="ECO:0007669"/>
    <property type="project" value="TreeGrafter"/>
</dbReference>
<dbReference type="FunFam" id="1.10.220.10:FF:000003">
    <property type="entry name" value="Annexin"/>
    <property type="match status" value="1"/>
</dbReference>
<evidence type="ECO:0000256" key="7">
    <source>
        <dbReference type="ARBA" id="ARBA00037210"/>
    </source>
</evidence>
<sequence length="336" mass="38052">MAELAEYIIKYKAARAGLELLGTIFAKDDFDAEEDAKTLKEAMKGFGTDEDAIIELITDRTSEERQQIAWKYKACYGESLVDDLKRELRGNLEDAVEAVMLPAPVYDAKTLRNAMRGAGTDEKTIIEIMCTRMNEEIEAIKMAYNIIYDRDLGEDLYNETSGDFKHLMLAIYACARDESDEVDEDKAKEDAQELLDAGEDRWGTDESTFNRILATRNFEQLKETFKQYKEIADCDIEESIRSETSGNLQEGYLAIVSRAKSCAEFFADRMYDSMKGAGTDDERLIRCIVTRSEIDMKSIRIAFFLKYGVGLKSFIEADCSGDYAKLLVALVKADED</sequence>
<dbReference type="FunFam" id="1.10.220.10:FF:000002">
    <property type="entry name" value="Annexin"/>
    <property type="match status" value="1"/>
</dbReference>
<reference evidence="9" key="1">
    <citation type="submission" date="2022-11" db="UniProtKB">
        <authorList>
            <consortium name="EnsemblMetazoa"/>
        </authorList>
    </citation>
    <scope>IDENTIFICATION</scope>
</reference>
<keyword evidence="3 8" id="KW-0677">Repeat</keyword>
<evidence type="ECO:0000256" key="4">
    <source>
        <dbReference type="ARBA" id="ARBA00022837"/>
    </source>
</evidence>
<accession>A0A913ZHR6</accession>
<dbReference type="PRINTS" id="PR00196">
    <property type="entry name" value="ANNEXIN"/>
</dbReference>
<dbReference type="SUPFAM" id="SSF47874">
    <property type="entry name" value="Annexin"/>
    <property type="match status" value="1"/>
</dbReference>
<dbReference type="GO" id="GO:0005737">
    <property type="term" value="C:cytoplasm"/>
    <property type="evidence" value="ECO:0007669"/>
    <property type="project" value="TreeGrafter"/>
</dbReference>
<dbReference type="EnsemblMetazoa" id="XM_038195011.1">
    <property type="protein sequence ID" value="XP_038050939.1"/>
    <property type="gene ID" value="LOC119724102"/>
</dbReference>
<comment type="function">
    <text evidence="7">Calcium/phospholipid-binding protein which promotes membrane fusion and is involved in exocytosis.</text>
</comment>
<dbReference type="Gene3D" id="1.10.220.10">
    <property type="entry name" value="Annexin"/>
    <property type="match status" value="4"/>
</dbReference>
<dbReference type="AlphaFoldDB" id="A0A913ZHR6"/>
<dbReference type="GeneID" id="119724102"/>
<evidence type="ECO:0000256" key="1">
    <source>
        <dbReference type="ARBA" id="ARBA00007831"/>
    </source>
</evidence>
<dbReference type="InterPro" id="IPR037104">
    <property type="entry name" value="Annexin_sf"/>
</dbReference>
<dbReference type="OrthoDB" id="37886at2759"/>
<dbReference type="GO" id="GO:0005509">
    <property type="term" value="F:calcium ion binding"/>
    <property type="evidence" value="ECO:0007669"/>
    <property type="project" value="InterPro"/>
</dbReference>
<keyword evidence="6 8" id="KW-0111">Calcium/phospholipid-binding</keyword>
<dbReference type="SMART" id="SM00335">
    <property type="entry name" value="ANX"/>
    <property type="match status" value="4"/>
</dbReference>
<dbReference type="Pfam" id="PF00191">
    <property type="entry name" value="Annexin"/>
    <property type="match status" value="4"/>
</dbReference>
<dbReference type="PANTHER" id="PTHR10502:SF239">
    <property type="entry name" value="ANNEXIN A7"/>
    <property type="match status" value="1"/>
</dbReference>
<proteinExistence type="inferred from homology"/>
<evidence type="ECO:0000256" key="5">
    <source>
        <dbReference type="ARBA" id="ARBA00023216"/>
    </source>
</evidence>
<dbReference type="GO" id="GO:0005634">
    <property type="term" value="C:nucleus"/>
    <property type="evidence" value="ECO:0007669"/>
    <property type="project" value="TreeGrafter"/>
</dbReference>
<dbReference type="GO" id="GO:0005886">
    <property type="term" value="C:plasma membrane"/>
    <property type="evidence" value="ECO:0007669"/>
    <property type="project" value="TreeGrafter"/>
</dbReference>
<dbReference type="PANTHER" id="PTHR10502">
    <property type="entry name" value="ANNEXIN"/>
    <property type="match status" value="1"/>
</dbReference>
<dbReference type="GO" id="GO:0001786">
    <property type="term" value="F:phosphatidylserine binding"/>
    <property type="evidence" value="ECO:0007669"/>
    <property type="project" value="TreeGrafter"/>
</dbReference>
<name>A0A913ZHR6_PATMI</name>
<evidence type="ECO:0000256" key="6">
    <source>
        <dbReference type="ARBA" id="ARBA00023302"/>
    </source>
</evidence>
<dbReference type="OMA" id="EIMCTRM"/>
<keyword evidence="4 8" id="KW-0106">Calcium</keyword>
<evidence type="ECO:0000256" key="2">
    <source>
        <dbReference type="ARBA" id="ARBA00022553"/>
    </source>
</evidence>
<keyword evidence="2" id="KW-0597">Phosphoprotein</keyword>
<protein>
    <recommendedName>
        <fullName evidence="8">Annexin</fullName>
    </recommendedName>
</protein>
<dbReference type="PROSITE" id="PS00223">
    <property type="entry name" value="ANNEXIN_1"/>
    <property type="match status" value="2"/>
</dbReference>
<dbReference type="PROSITE" id="PS51897">
    <property type="entry name" value="ANNEXIN_2"/>
    <property type="match status" value="4"/>
</dbReference>
<comment type="similarity">
    <text evidence="1 8">Belongs to the annexin family.</text>
</comment>
<evidence type="ECO:0000313" key="10">
    <source>
        <dbReference type="Proteomes" id="UP000887568"/>
    </source>
</evidence>
<dbReference type="FunFam" id="1.10.220.10:FF:000005">
    <property type="entry name" value="Annexin"/>
    <property type="match status" value="1"/>
</dbReference>
<dbReference type="FunFam" id="1.10.220.10:FF:000001">
    <property type="entry name" value="Annexin"/>
    <property type="match status" value="1"/>
</dbReference>
<dbReference type="Proteomes" id="UP000887568">
    <property type="component" value="Unplaced"/>
</dbReference>
<evidence type="ECO:0000256" key="8">
    <source>
        <dbReference type="RuleBase" id="RU003540"/>
    </source>
</evidence>
<dbReference type="InterPro" id="IPR018502">
    <property type="entry name" value="Annexin_repeat"/>
</dbReference>
<dbReference type="RefSeq" id="XP_038050939.1">
    <property type="nucleotide sequence ID" value="XM_038195011.1"/>
</dbReference>
<dbReference type="InterPro" id="IPR001464">
    <property type="entry name" value="Annexin"/>
</dbReference>
<comment type="domain">
    <text evidence="8">A pair of annexin repeats may form one binding site for calcium and phospholipid.</text>
</comment>
<organism evidence="9 10">
    <name type="scientific">Patiria miniata</name>
    <name type="common">Bat star</name>
    <name type="synonym">Asterina miniata</name>
    <dbReference type="NCBI Taxonomy" id="46514"/>
    <lineage>
        <taxon>Eukaryota</taxon>
        <taxon>Metazoa</taxon>
        <taxon>Echinodermata</taxon>
        <taxon>Eleutherozoa</taxon>
        <taxon>Asterozoa</taxon>
        <taxon>Asteroidea</taxon>
        <taxon>Valvatacea</taxon>
        <taxon>Valvatida</taxon>
        <taxon>Asterinidae</taxon>
        <taxon>Patiria</taxon>
    </lineage>
</organism>
<keyword evidence="10" id="KW-1185">Reference proteome</keyword>
<keyword evidence="5 8" id="KW-0041">Annexin</keyword>
<dbReference type="InterPro" id="IPR018252">
    <property type="entry name" value="Annexin_repeat_CS"/>
</dbReference>
<evidence type="ECO:0000313" key="9">
    <source>
        <dbReference type="EnsemblMetazoa" id="XP_038050939.1"/>
    </source>
</evidence>
<evidence type="ECO:0000256" key="3">
    <source>
        <dbReference type="ARBA" id="ARBA00022737"/>
    </source>
</evidence>
<dbReference type="GO" id="GO:0005544">
    <property type="term" value="F:calcium-dependent phospholipid binding"/>
    <property type="evidence" value="ECO:0007669"/>
    <property type="project" value="UniProtKB-KW"/>
</dbReference>